<dbReference type="EMBL" id="JBHUEN010000043">
    <property type="protein sequence ID" value="MFD1883037.1"/>
    <property type="molecule type" value="Genomic_DNA"/>
</dbReference>
<evidence type="ECO:0000256" key="4">
    <source>
        <dbReference type="HAMAP-Rule" id="MF_00922"/>
    </source>
</evidence>
<dbReference type="InterPro" id="IPR017689">
    <property type="entry name" value="BamD"/>
</dbReference>
<keyword evidence="3 4" id="KW-0998">Cell outer membrane</keyword>
<dbReference type="NCBIfam" id="TIGR03302">
    <property type="entry name" value="OM_YfiO"/>
    <property type="match status" value="1"/>
</dbReference>
<proteinExistence type="inferred from homology"/>
<comment type="caution">
    <text evidence="6">The sequence shown here is derived from an EMBL/GenBank/DDBJ whole genome shotgun (WGS) entry which is preliminary data.</text>
</comment>
<keyword evidence="4" id="KW-0564">Palmitate</keyword>
<organism evidence="6 7">
    <name type="scientific">Paracoccus pacificus</name>
    <dbReference type="NCBI Taxonomy" id="1463598"/>
    <lineage>
        <taxon>Bacteria</taxon>
        <taxon>Pseudomonadati</taxon>
        <taxon>Pseudomonadota</taxon>
        <taxon>Alphaproteobacteria</taxon>
        <taxon>Rhodobacterales</taxon>
        <taxon>Paracoccaceae</taxon>
        <taxon>Paracoccus</taxon>
    </lineage>
</organism>
<dbReference type="Gene3D" id="1.25.40.10">
    <property type="entry name" value="Tetratricopeptide repeat domain"/>
    <property type="match status" value="1"/>
</dbReference>
<keyword evidence="2 4" id="KW-0472">Membrane</keyword>
<comment type="similarity">
    <text evidence="4">Belongs to the BamD family.</text>
</comment>
<keyword evidence="1 4" id="KW-0732">Signal</keyword>
<feature type="domain" description="Outer membrane lipoprotein BamD-like" evidence="5">
    <location>
        <begin position="50"/>
        <end position="244"/>
    </location>
</feature>
<name>A0ABW4RA83_9RHOB</name>
<protein>
    <recommendedName>
        <fullName evidence="4">Outer membrane protein assembly factor BamD</fullName>
    </recommendedName>
</protein>
<evidence type="ECO:0000313" key="7">
    <source>
        <dbReference type="Proteomes" id="UP001597213"/>
    </source>
</evidence>
<gene>
    <name evidence="4" type="primary">bamD</name>
    <name evidence="6" type="ORF">ACFSCT_15050</name>
</gene>
<dbReference type="Pfam" id="PF13525">
    <property type="entry name" value="YfiO"/>
    <property type="match status" value="1"/>
</dbReference>
<dbReference type="HAMAP" id="MF_00922">
    <property type="entry name" value="OM_assembly_BamD"/>
    <property type="match status" value="1"/>
</dbReference>
<accession>A0ABW4RA83</accession>
<keyword evidence="7" id="KW-1185">Reference proteome</keyword>
<evidence type="ECO:0000256" key="1">
    <source>
        <dbReference type="ARBA" id="ARBA00022729"/>
    </source>
</evidence>
<comment type="subunit">
    <text evidence="4">Part of the Bam complex.</text>
</comment>
<dbReference type="CDD" id="cd15830">
    <property type="entry name" value="BamD"/>
    <property type="match status" value="1"/>
</dbReference>
<reference evidence="7" key="1">
    <citation type="journal article" date="2019" name="Int. J. Syst. Evol. Microbiol.">
        <title>The Global Catalogue of Microorganisms (GCM) 10K type strain sequencing project: providing services to taxonomists for standard genome sequencing and annotation.</title>
        <authorList>
            <consortium name="The Broad Institute Genomics Platform"/>
            <consortium name="The Broad Institute Genome Sequencing Center for Infectious Disease"/>
            <person name="Wu L."/>
            <person name="Ma J."/>
        </authorList>
    </citation>
    <scope>NUCLEOTIDE SEQUENCE [LARGE SCALE GENOMIC DNA]</scope>
    <source>
        <strain evidence="7">CCUG 56029</strain>
    </source>
</reference>
<evidence type="ECO:0000256" key="2">
    <source>
        <dbReference type="ARBA" id="ARBA00023136"/>
    </source>
</evidence>
<dbReference type="PROSITE" id="PS51257">
    <property type="entry name" value="PROKAR_LIPOPROTEIN"/>
    <property type="match status" value="1"/>
</dbReference>
<keyword evidence="4" id="KW-0449">Lipoprotein</keyword>
<evidence type="ECO:0000313" key="6">
    <source>
        <dbReference type="EMBL" id="MFD1883037.1"/>
    </source>
</evidence>
<sequence>MKGIRSAGSLTGPFRIRGALALAGIVTLSACGMLGGGGTTDKTKSLENFTAEEIYKRGEYELENSRKPEDAVRYFSEVERLYPYSEWAKRALIMEAYGYHKARKYEEARGAAQRFIDTYPGDEDAAYAKYLLALSYYDQIDEVGRDQGLTFQALQALRAVIEEYPDSEYARSSILKFDLAFDHLAAKEMEIGRYYLKRGHFTAAINRFRVVVEDYQTTTQTPEALMRLVEAYLALGLTDEAQTAGAILGHNFRSSPFYDDAYKQLTGRGLTLTPAGNSWLTNVYRQVIQGRWL</sequence>
<dbReference type="InterPro" id="IPR039565">
    <property type="entry name" value="BamD-like"/>
</dbReference>
<evidence type="ECO:0000256" key="3">
    <source>
        <dbReference type="ARBA" id="ARBA00023237"/>
    </source>
</evidence>
<evidence type="ECO:0000259" key="5">
    <source>
        <dbReference type="Pfam" id="PF13525"/>
    </source>
</evidence>
<dbReference type="Proteomes" id="UP001597213">
    <property type="component" value="Unassembled WGS sequence"/>
</dbReference>
<dbReference type="InterPro" id="IPR011990">
    <property type="entry name" value="TPR-like_helical_dom_sf"/>
</dbReference>
<dbReference type="SUPFAM" id="SSF48452">
    <property type="entry name" value="TPR-like"/>
    <property type="match status" value="1"/>
</dbReference>
<comment type="subcellular location">
    <subcellularLocation>
        <location evidence="4">Cell outer membrane</location>
        <topology evidence="4">Lipid-anchor</topology>
    </subcellularLocation>
</comment>
<dbReference type="RefSeq" id="WP_379144045.1">
    <property type="nucleotide sequence ID" value="NZ_JBHUEN010000043.1"/>
</dbReference>
<comment type="function">
    <text evidence="4">Part of the outer membrane protein assembly complex, which is involved in assembly and insertion of beta-barrel proteins into the outer membrane.</text>
</comment>